<feature type="transmembrane region" description="Helical" evidence="11">
    <location>
        <begin position="148"/>
        <end position="166"/>
    </location>
</feature>
<feature type="compositionally biased region" description="Basic and acidic residues" evidence="10">
    <location>
        <begin position="490"/>
        <end position="519"/>
    </location>
</feature>
<feature type="region of interest" description="Disordered" evidence="10">
    <location>
        <begin position="1039"/>
        <end position="1110"/>
    </location>
</feature>
<feature type="compositionally biased region" description="Basic and acidic residues" evidence="10">
    <location>
        <begin position="566"/>
        <end position="579"/>
    </location>
</feature>
<feature type="transmembrane region" description="Helical" evidence="11">
    <location>
        <begin position="25"/>
        <end position="43"/>
    </location>
</feature>
<keyword evidence="5" id="KW-0762">Sugar transport</keyword>
<feature type="compositionally biased region" description="Basic and acidic residues" evidence="10">
    <location>
        <begin position="413"/>
        <end position="423"/>
    </location>
</feature>
<reference evidence="12 13" key="1">
    <citation type="journal article" date="2018" name="Mol. Plant">
        <title>The genome of Artemisia annua provides insight into the evolution of Asteraceae family and artemisinin biosynthesis.</title>
        <authorList>
            <person name="Shen Q."/>
            <person name="Zhang L."/>
            <person name="Liao Z."/>
            <person name="Wang S."/>
            <person name="Yan T."/>
            <person name="Shi P."/>
            <person name="Liu M."/>
            <person name="Fu X."/>
            <person name="Pan Q."/>
            <person name="Wang Y."/>
            <person name="Lv Z."/>
            <person name="Lu X."/>
            <person name="Zhang F."/>
            <person name="Jiang W."/>
            <person name="Ma Y."/>
            <person name="Chen M."/>
            <person name="Hao X."/>
            <person name="Li L."/>
            <person name="Tang Y."/>
            <person name="Lv G."/>
            <person name="Zhou Y."/>
            <person name="Sun X."/>
            <person name="Brodelius P.E."/>
            <person name="Rose J.K.C."/>
            <person name="Tang K."/>
        </authorList>
    </citation>
    <scope>NUCLEOTIDE SEQUENCE [LARGE SCALE GENOMIC DNA]</scope>
    <source>
        <strain evidence="13">cv. Huhao1</strain>
        <tissue evidence="12">Leaf</tissue>
    </source>
</reference>
<feature type="compositionally biased region" description="Basic and acidic residues" evidence="10">
    <location>
        <begin position="470"/>
        <end position="480"/>
    </location>
</feature>
<evidence type="ECO:0000256" key="9">
    <source>
        <dbReference type="ARBA" id="ARBA00023136"/>
    </source>
</evidence>
<dbReference type="GO" id="GO:0005886">
    <property type="term" value="C:plasma membrane"/>
    <property type="evidence" value="ECO:0007669"/>
    <property type="project" value="UniProtKB-SubCell"/>
</dbReference>
<evidence type="ECO:0008006" key="14">
    <source>
        <dbReference type="Google" id="ProtNLM"/>
    </source>
</evidence>
<dbReference type="PANTHER" id="PTHR10791">
    <property type="entry name" value="RAG1-ACTIVATING PROTEIN 1"/>
    <property type="match status" value="1"/>
</dbReference>
<dbReference type="GO" id="GO:0051119">
    <property type="term" value="F:sugar transmembrane transporter activity"/>
    <property type="evidence" value="ECO:0007669"/>
    <property type="project" value="InterPro"/>
</dbReference>
<feature type="compositionally biased region" description="Basic and acidic residues" evidence="10">
    <location>
        <begin position="590"/>
        <end position="626"/>
    </location>
</feature>
<feature type="transmembrane region" description="Helical" evidence="11">
    <location>
        <begin position="110"/>
        <end position="127"/>
    </location>
</feature>
<feature type="transmembrane region" description="Helical" evidence="11">
    <location>
        <begin position="49"/>
        <end position="72"/>
    </location>
</feature>
<feature type="compositionally biased region" description="Basic and acidic residues" evidence="10">
    <location>
        <begin position="1048"/>
        <end position="1075"/>
    </location>
</feature>
<feature type="compositionally biased region" description="Polar residues" evidence="10">
    <location>
        <begin position="845"/>
        <end position="868"/>
    </location>
</feature>
<feature type="region of interest" description="Disordered" evidence="10">
    <location>
        <begin position="312"/>
        <end position="335"/>
    </location>
</feature>
<keyword evidence="6 11" id="KW-0812">Transmembrane</keyword>
<organism evidence="12 13">
    <name type="scientific">Artemisia annua</name>
    <name type="common">Sweet wormwood</name>
    <dbReference type="NCBI Taxonomy" id="35608"/>
    <lineage>
        <taxon>Eukaryota</taxon>
        <taxon>Viridiplantae</taxon>
        <taxon>Streptophyta</taxon>
        <taxon>Embryophyta</taxon>
        <taxon>Tracheophyta</taxon>
        <taxon>Spermatophyta</taxon>
        <taxon>Magnoliopsida</taxon>
        <taxon>eudicotyledons</taxon>
        <taxon>Gunneridae</taxon>
        <taxon>Pentapetalae</taxon>
        <taxon>asterids</taxon>
        <taxon>campanulids</taxon>
        <taxon>Asterales</taxon>
        <taxon>Asteraceae</taxon>
        <taxon>Asteroideae</taxon>
        <taxon>Anthemideae</taxon>
        <taxon>Artemisiinae</taxon>
        <taxon>Artemisia</taxon>
    </lineage>
</organism>
<dbReference type="PANTHER" id="PTHR10791:SF222">
    <property type="entry name" value="BIDIRECTIONAL SUGAR TRANSPORTER SWEET15"/>
    <property type="match status" value="1"/>
</dbReference>
<name>A0A2U1LE26_ARTAN</name>
<dbReference type="Gene3D" id="1.20.1280.290">
    <property type="match status" value="2"/>
</dbReference>
<evidence type="ECO:0000256" key="5">
    <source>
        <dbReference type="ARBA" id="ARBA00022597"/>
    </source>
</evidence>
<evidence type="ECO:0000256" key="7">
    <source>
        <dbReference type="ARBA" id="ARBA00022737"/>
    </source>
</evidence>
<dbReference type="AlphaFoldDB" id="A0A2U1LE26"/>
<keyword evidence="7" id="KW-0677">Repeat</keyword>
<dbReference type="Proteomes" id="UP000245207">
    <property type="component" value="Unassembled WGS sequence"/>
</dbReference>
<sequence>MKTQFVMPMFIDIYKENSTTTERSLPHVATLCGHLVWMYYGLLKEGDERFILVVVKVVGSFLELVFITIIYLRSTPDKKRRTKMTLCLMMVGVVVTSLLTWTLSEGWRRAAIVGVMCNVVSLCLLTPQLTDVVQAVRTNSSESLDFTISFWLTLSSSMMWLLYGLFDSDLSILVVNIFGLALGVTELILNQCYKPSEPLEQEESTVDTIVSTQAATADASAIDTSVTEGEKVVEPKESSVATESVSKAQDVNVLSMSDAGTVDGREVEIVVEPKESSVATESVSKTQDFNKDKTQYVSKTHGEKVVKLKVATENKDKATEGSGSENADMDTTDTLVPKNELSAENKVEKEHPDIAADTLMTEANLSDMVKDASQGETEHEKVEDASSIVENVIDAMDTDVKASESVMDTFLGESEHEKQELSRSDASGGIEKVTSDEDRSTVETTAGGIEKVTNNEDKSTVETTSGGIEKVTDSEEKSRVETTTVLPVVLKEHEDGNTDGGTRIETDEKSPEKRQDARLGESGLLDGSGSIEKDVNVGEQSTIELPAAKEETEVSGTIDSAMLVDTEAKPFKEDSDGVHGETVAETEENTDAHPEQDERGNLETDTKNLEKEQDVDSLDVTRDELHFGQAEANSPERINTESQDKTQAESTNEVEKPIEDKSWHAEKEQEPPVEIEEATKEHRVAETLNQEKEGSISGQSEGKQDISIDAGKIEVTSHPIVKADDINVDVNENDVVPPSVEEQDLVAEVSGGGDDKDPIEVEEQRGEKLETTEVVDSIMECEDSVVAPVADEVEVTKGPSEEGDVIQSSDVELHKDEITEVTEANDLTKECGTDVTLMVEEQEIPANSSMEETDATASETGMGNSTMEGQAAEKSLEERVAEPSEIVAEDSTMEEQVVERSTEEIVADPSETKAEDLTMEDQVAGKQEEPEVDAESSMKEDEPKASTETGADESNIPEKVAGKEPEQEISVETYMEEVDAEPSKTGVDNLTVQEVVADKEQGQEVSAEISMEEGDAKTSKPESDDLTIKEQVAGIIQKDQEIAAGSSVEEKEAEPSKTLVDDSTNKDAVSEKQEPEVAAECSEEKEAEPSEAGVTVTTMEDQTASEKLHQEVVATVTIDSTSIEVGEKKQEQDVAETSNEDRELASSKAEVDAHAKGQVAGKDQDIGADSSEGKDGTSSGNDRPSYLI</sequence>
<feature type="region of interest" description="Disordered" evidence="10">
    <location>
        <begin position="1123"/>
        <end position="1188"/>
    </location>
</feature>
<keyword evidence="13" id="KW-1185">Reference proteome</keyword>
<dbReference type="EMBL" id="PKPP01009892">
    <property type="protein sequence ID" value="PWA47259.1"/>
    <property type="molecule type" value="Genomic_DNA"/>
</dbReference>
<evidence type="ECO:0000256" key="10">
    <source>
        <dbReference type="SAM" id="MobiDB-lite"/>
    </source>
</evidence>
<evidence type="ECO:0000256" key="2">
    <source>
        <dbReference type="ARBA" id="ARBA00007809"/>
    </source>
</evidence>
<keyword evidence="4" id="KW-1003">Cell membrane</keyword>
<proteinExistence type="inferred from homology"/>
<protein>
    <recommendedName>
        <fullName evidence="14">SWEET sugar transporter</fullName>
    </recommendedName>
</protein>
<feature type="compositionally biased region" description="Low complexity" evidence="10">
    <location>
        <begin position="520"/>
        <end position="530"/>
    </location>
</feature>
<evidence type="ECO:0000256" key="1">
    <source>
        <dbReference type="ARBA" id="ARBA00004651"/>
    </source>
</evidence>
<feature type="region of interest" description="Disordered" evidence="10">
    <location>
        <begin position="839"/>
        <end position="1027"/>
    </location>
</feature>
<evidence type="ECO:0000313" key="12">
    <source>
        <dbReference type="EMBL" id="PWA47259.1"/>
    </source>
</evidence>
<comment type="similarity">
    <text evidence="2">Belongs to the SWEET sugar transporter family.</text>
</comment>
<evidence type="ECO:0000256" key="4">
    <source>
        <dbReference type="ARBA" id="ARBA00022475"/>
    </source>
</evidence>
<comment type="caution">
    <text evidence="12">The sequence shown here is derived from an EMBL/GenBank/DDBJ whole genome shotgun (WGS) entry which is preliminary data.</text>
</comment>
<feature type="compositionally biased region" description="Basic and acidic residues" evidence="10">
    <location>
        <begin position="1139"/>
        <end position="1155"/>
    </location>
</feature>
<feature type="region of interest" description="Disordered" evidence="10">
    <location>
        <begin position="413"/>
        <end position="705"/>
    </location>
</feature>
<evidence type="ECO:0000256" key="8">
    <source>
        <dbReference type="ARBA" id="ARBA00022989"/>
    </source>
</evidence>
<dbReference type="Pfam" id="PF03083">
    <property type="entry name" value="MtN3_slv"/>
    <property type="match status" value="2"/>
</dbReference>
<comment type="subcellular location">
    <subcellularLocation>
        <location evidence="1">Cell membrane</location>
        <topology evidence="1">Multi-pass membrane protein</topology>
    </subcellularLocation>
</comment>
<feature type="compositionally biased region" description="Basic and acidic residues" evidence="10">
    <location>
        <begin position="677"/>
        <end position="694"/>
    </location>
</feature>
<dbReference type="InterPro" id="IPR004316">
    <property type="entry name" value="SWEET_rpt"/>
</dbReference>
<keyword evidence="8 11" id="KW-1133">Transmembrane helix</keyword>
<feature type="compositionally biased region" description="Basic and acidic residues" evidence="10">
    <location>
        <begin position="936"/>
        <end position="945"/>
    </location>
</feature>
<feature type="transmembrane region" description="Helical" evidence="11">
    <location>
        <begin position="172"/>
        <end position="189"/>
    </location>
</feature>
<evidence type="ECO:0000256" key="6">
    <source>
        <dbReference type="ARBA" id="ARBA00022692"/>
    </source>
</evidence>
<gene>
    <name evidence="12" type="ORF">CTI12_AA500910</name>
</gene>
<feature type="compositionally biased region" description="Basic and acidic residues" evidence="10">
    <location>
        <begin position="1014"/>
        <end position="1027"/>
    </location>
</feature>
<evidence type="ECO:0000256" key="3">
    <source>
        <dbReference type="ARBA" id="ARBA00022448"/>
    </source>
</evidence>
<feature type="compositionally biased region" description="Basic and acidic residues" evidence="10">
    <location>
        <begin position="753"/>
        <end position="770"/>
    </location>
</feature>
<evidence type="ECO:0000313" key="13">
    <source>
        <dbReference type="Proteomes" id="UP000245207"/>
    </source>
</evidence>
<feature type="compositionally biased region" description="Basic and acidic residues" evidence="10">
    <location>
        <begin position="638"/>
        <end position="670"/>
    </location>
</feature>
<feature type="region of interest" description="Disordered" evidence="10">
    <location>
        <begin position="748"/>
        <end position="770"/>
    </location>
</feature>
<keyword evidence="9 11" id="KW-0472">Membrane</keyword>
<dbReference type="InterPro" id="IPR047664">
    <property type="entry name" value="SWEET"/>
</dbReference>
<evidence type="ECO:0000256" key="11">
    <source>
        <dbReference type="SAM" id="Phobius"/>
    </source>
</evidence>
<feature type="transmembrane region" description="Helical" evidence="11">
    <location>
        <begin position="84"/>
        <end position="104"/>
    </location>
</feature>
<accession>A0A2U1LE26</accession>
<keyword evidence="3" id="KW-0813">Transport</keyword>